<evidence type="ECO:0000313" key="2">
    <source>
        <dbReference type="Proteomes" id="UP000029622"/>
    </source>
</evidence>
<evidence type="ECO:0000313" key="1">
    <source>
        <dbReference type="EMBL" id="KGG79988.1"/>
    </source>
</evidence>
<comment type="caution">
    <text evidence="1">The sequence shown here is derived from an EMBL/GenBank/DDBJ whole genome shotgun (WGS) entry which is preliminary data.</text>
</comment>
<accession>A0A096BGW3</accession>
<protein>
    <submittedName>
        <fullName evidence="1">Uncharacterized protein</fullName>
    </submittedName>
</protein>
<organism evidence="1 2">
    <name type="scientific">Caloranaerobacter azorensis H53214</name>
    <dbReference type="NCBI Taxonomy" id="1156417"/>
    <lineage>
        <taxon>Bacteria</taxon>
        <taxon>Bacillati</taxon>
        <taxon>Bacillota</taxon>
        <taxon>Tissierellia</taxon>
        <taxon>Tissierellales</taxon>
        <taxon>Thermohalobacteraceae</taxon>
        <taxon>Caloranaerobacter</taxon>
    </lineage>
</organism>
<dbReference type="STRING" id="1156417.Y919_08675"/>
<dbReference type="RefSeq" id="WP_035164037.1">
    <property type="nucleotide sequence ID" value="NZ_AZTB01000045.1"/>
</dbReference>
<sequence>MIPTQFGIIDKIDKNKRYIEYEPEKYNCVTIDDDIYIDDWWEELTKMKTYVGGDLNKPSVALDRLGVTLIPPESLSIFETIVSNDPRIKQDYSLMELLKLIRKAKQENKYMIHFGV</sequence>
<gene>
    <name evidence="1" type="ORF">Y919_08675</name>
</gene>
<dbReference type="AlphaFoldDB" id="A0A096BGW3"/>
<reference evidence="1 2" key="1">
    <citation type="submission" date="2013-12" db="EMBL/GenBank/DDBJ databases">
        <title>Draft genome sequence of Caloranaerobacter sp. H53214.</title>
        <authorList>
            <person name="Jiang L.J."/>
            <person name="Shao Z.Z."/>
            <person name="Long M.N."/>
        </authorList>
    </citation>
    <scope>NUCLEOTIDE SEQUENCE [LARGE SCALE GENOMIC DNA]</scope>
    <source>
        <strain evidence="1 2">H53214</strain>
    </source>
</reference>
<dbReference type="Proteomes" id="UP000029622">
    <property type="component" value="Unassembled WGS sequence"/>
</dbReference>
<proteinExistence type="predicted"/>
<name>A0A096BGW3_9FIRM</name>
<dbReference type="EMBL" id="AZTB01000045">
    <property type="protein sequence ID" value="KGG79988.1"/>
    <property type="molecule type" value="Genomic_DNA"/>
</dbReference>